<dbReference type="RefSeq" id="WP_281898175.1">
    <property type="nucleotide sequence ID" value="NZ_BSDI01000019.1"/>
</dbReference>
<sequence length="325" mass="34756">MRRHKSRSGTVLALALTASLAAACGGSDPASSDGTGLEKTTIKVAMLSLVNNAPYYIAVKEKLFEAEGLTVQTQPVQQSTQAYPALKNGDIDLVFANDASLLLGHDKGDMRIALVSEGTRLTPRFMGVLVMPNSPVQTAKDLEGRSLTVHVLNNIQAITFNAVAKANGADPAKIQYRQVVFPQMAAAMQKGDVDAIHVTEPFLSDAQEKLGARLVADGGGAPVTDLPLDGYFSLADWAQKNPKTAAAFQRAMRKAQEMAADRTRVEQILPTYARNVDTEIVKAMTLPAYPTANSVERVQALIDLMREQGLLTNPLDAKIIVVGAS</sequence>
<dbReference type="SUPFAM" id="SSF53850">
    <property type="entry name" value="Periplasmic binding protein-like II"/>
    <property type="match status" value="1"/>
</dbReference>
<feature type="signal peptide" evidence="2">
    <location>
        <begin position="1"/>
        <end position="23"/>
    </location>
</feature>
<dbReference type="Proteomes" id="UP001144280">
    <property type="component" value="Unassembled WGS sequence"/>
</dbReference>
<keyword evidence="5" id="KW-1185">Reference proteome</keyword>
<dbReference type="Pfam" id="PF09084">
    <property type="entry name" value="NMT1"/>
    <property type="match status" value="1"/>
</dbReference>
<evidence type="ECO:0000313" key="5">
    <source>
        <dbReference type="Proteomes" id="UP001144280"/>
    </source>
</evidence>
<comment type="caution">
    <text evidence="4">The sequence shown here is derived from an EMBL/GenBank/DDBJ whole genome shotgun (WGS) entry which is preliminary data.</text>
</comment>
<dbReference type="InterPro" id="IPR001638">
    <property type="entry name" value="Solute-binding_3/MltF_N"/>
</dbReference>
<comment type="similarity">
    <text evidence="1">Belongs to the bacterial solute-binding protein SsuA/TauA family.</text>
</comment>
<dbReference type="SMART" id="SM00062">
    <property type="entry name" value="PBPb"/>
    <property type="match status" value="1"/>
</dbReference>
<evidence type="ECO:0000313" key="4">
    <source>
        <dbReference type="EMBL" id="GLH98912.1"/>
    </source>
</evidence>
<evidence type="ECO:0000259" key="3">
    <source>
        <dbReference type="SMART" id="SM00062"/>
    </source>
</evidence>
<proteinExistence type="inferred from homology"/>
<organism evidence="4 5">
    <name type="scientific">Phytohabitans aurantiacus</name>
    <dbReference type="NCBI Taxonomy" id="3016789"/>
    <lineage>
        <taxon>Bacteria</taxon>
        <taxon>Bacillati</taxon>
        <taxon>Actinomycetota</taxon>
        <taxon>Actinomycetes</taxon>
        <taxon>Micromonosporales</taxon>
        <taxon>Micromonosporaceae</taxon>
    </lineage>
</organism>
<reference evidence="4" key="1">
    <citation type="submission" date="2022-12" db="EMBL/GenBank/DDBJ databases">
        <title>New Phytohabitans aurantiacus sp. RD004123 nov., an actinomycete isolated from soil.</title>
        <authorList>
            <person name="Triningsih D.W."/>
            <person name="Harunari E."/>
            <person name="Igarashi Y."/>
        </authorList>
    </citation>
    <scope>NUCLEOTIDE SEQUENCE</scope>
    <source>
        <strain evidence="4">RD004123</strain>
    </source>
</reference>
<accession>A0ABQ5QXC6</accession>
<dbReference type="InterPro" id="IPR015168">
    <property type="entry name" value="SsuA/THI5"/>
</dbReference>
<dbReference type="PANTHER" id="PTHR30024">
    <property type="entry name" value="ALIPHATIC SULFONATES-BINDING PROTEIN-RELATED"/>
    <property type="match status" value="1"/>
</dbReference>
<dbReference type="EMBL" id="BSDI01000019">
    <property type="protein sequence ID" value="GLH98912.1"/>
    <property type="molecule type" value="Genomic_DNA"/>
</dbReference>
<dbReference type="Gene3D" id="3.40.190.10">
    <property type="entry name" value="Periplasmic binding protein-like II"/>
    <property type="match status" value="2"/>
</dbReference>
<name>A0ABQ5QXC6_9ACTN</name>
<evidence type="ECO:0000256" key="1">
    <source>
        <dbReference type="ARBA" id="ARBA00010742"/>
    </source>
</evidence>
<feature type="domain" description="Solute-binding protein family 3/N-terminal" evidence="3">
    <location>
        <begin position="41"/>
        <end position="267"/>
    </location>
</feature>
<gene>
    <name evidence="4" type="primary">ssuA_1</name>
    <name evidence="4" type="ORF">Pa4123_41870</name>
</gene>
<protein>
    <submittedName>
        <fullName evidence="4">Sulfonate ABC transporter substrate-binding protein</fullName>
    </submittedName>
</protein>
<feature type="chain" id="PRO_5046221053" evidence="2">
    <location>
        <begin position="24"/>
        <end position="325"/>
    </location>
</feature>
<keyword evidence="2" id="KW-0732">Signal</keyword>
<evidence type="ECO:0000256" key="2">
    <source>
        <dbReference type="SAM" id="SignalP"/>
    </source>
</evidence>
<dbReference type="PROSITE" id="PS51257">
    <property type="entry name" value="PROKAR_LIPOPROTEIN"/>
    <property type="match status" value="1"/>
</dbReference>